<dbReference type="SUPFAM" id="SSF69279">
    <property type="entry name" value="Phage tail proteins"/>
    <property type="match status" value="2"/>
</dbReference>
<dbReference type="Gene3D" id="4.10.220.110">
    <property type="match status" value="1"/>
</dbReference>
<dbReference type="Gene3D" id="3.55.50.10">
    <property type="entry name" value="Baseplate protein-like domains"/>
    <property type="match status" value="1"/>
</dbReference>
<dbReference type="PANTHER" id="PTHR32305:SF11">
    <property type="entry name" value="TYPE VI SECRETION SYSTEM SPIKE PROTEIN VGRG3"/>
    <property type="match status" value="1"/>
</dbReference>
<keyword evidence="5" id="KW-1185">Reference proteome</keyword>
<dbReference type="Gene3D" id="2.40.50.230">
    <property type="entry name" value="Gp5 N-terminal domain"/>
    <property type="match status" value="1"/>
</dbReference>
<evidence type="ECO:0000256" key="1">
    <source>
        <dbReference type="ARBA" id="ARBA00005558"/>
    </source>
</evidence>
<organism evidence="4 5">
    <name type="scientific">Gilliamella apicola</name>
    <dbReference type="NCBI Taxonomy" id="1196095"/>
    <lineage>
        <taxon>Bacteria</taxon>
        <taxon>Pseudomonadati</taxon>
        <taxon>Pseudomonadota</taxon>
        <taxon>Gammaproteobacteria</taxon>
        <taxon>Orbales</taxon>
        <taxon>Orbaceae</taxon>
        <taxon>Gilliamella</taxon>
    </lineage>
</organism>
<dbReference type="Pfam" id="PF05954">
    <property type="entry name" value="Phage_GPD"/>
    <property type="match status" value="1"/>
</dbReference>
<dbReference type="SUPFAM" id="SSF69349">
    <property type="entry name" value="Phage fibre proteins"/>
    <property type="match status" value="1"/>
</dbReference>
<dbReference type="Pfam" id="PF22178">
    <property type="entry name" value="Gp5_trimer_C"/>
    <property type="match status" value="1"/>
</dbReference>
<evidence type="ECO:0000259" key="2">
    <source>
        <dbReference type="Pfam" id="PF04717"/>
    </source>
</evidence>
<dbReference type="InterPro" id="IPR006533">
    <property type="entry name" value="T6SS_Vgr_RhsGE"/>
</dbReference>
<dbReference type="AlphaFoldDB" id="A0A2V4EC31"/>
<dbReference type="InterPro" id="IPR017847">
    <property type="entry name" value="T6SS_RhsGE_Vgr_subset"/>
</dbReference>
<dbReference type="Gene3D" id="2.30.110.50">
    <property type="match status" value="1"/>
</dbReference>
<evidence type="ECO:0000313" key="4">
    <source>
        <dbReference type="EMBL" id="PXZ07964.1"/>
    </source>
</evidence>
<sequence length="936" mass="101478">MNDNGLHFTCKIGELSEDTFSVYKFTHEEAMSELFILTLHVATKEPLEDLANLILQQATFKVIANGSEQRTVSGLVETIEQGKSGFRRTHYKIIIRPSAWLLTLRQDSRIFHFKSIPQILEEMFQYHNVQFSNQLNDEHLVREYVTQKRETDYQFLKRLSAEEGITFWFEQIDDENEQIFYADTRLGQKSGVSLTYNLHPQTAETGDMMSDLTFSVTMKPNMAIHKDRNYKKTAYDLIHQSSAKESNEHFAIFESYGRFEDDAPGKTFTKYRLEALQAETELGRATTNCFSLMPGVIFSLSEHPDSKLNANWQVIRVSHQGYCPQALEEEADNGPTVVTNQVEFISSEKEWRPAYIHKPVPDANEIAEVVGPAGEEIHTNEYGCVKVHFHWNRYDAADDKASAWVRVSNQWAGNGFGSVTLPRIGQEVIITYVDGDIDRPIVSGRYYNDLNKPPYELPAHKTKMVWRSKSHKAEGFNEISFEDESGQEQIYIHGQKDFNSLINNDVMWDIHNDHKIKIGNNNVIEITGNSDLSIKGETKIKREGSKSESNSVDSHLKVGTDYVIDAGNEISAKANSKITLDAGTELTIKAGGQFIALKPSGIFTSSPFNMGAGSPGKGKKLKLKIPGIISALLAPTLTQQNTLKKDAPFCEECERCKRGECDIGETPFGAPDNSDKMQYLISGGGFAGGATPNLGMPDGIAGLGGLSDLFDSSAMMDKLIPGGGFAGGIGGNLGMPDGIAGLGGLSDLFDSSAMMDKLIPGGGFAGGIGGNLGMPDGIAGLGGLSDLFDSSAMMDKLIPGGGFAGGIGGNLGMPDGIAGLGGLSDLFDSSAMMDKLIPGGGFAGGAGANLGMLGSPTDFANDLVKNLGFNDASQLASGAFNNAAALKNNIQNVKQALDFAENIKSGGFTGMTNSALNNASAMGNFRTNPADFLIKK</sequence>
<feature type="domain" description="Gp5/Type VI secretion system Vgr C-terminal trimerisation" evidence="3">
    <location>
        <begin position="465"/>
        <end position="569"/>
    </location>
</feature>
<dbReference type="InterPro" id="IPR050708">
    <property type="entry name" value="T6SS_VgrG/RHS"/>
</dbReference>
<dbReference type="OrthoDB" id="9762420at2"/>
<reference evidence="4 5" key="1">
    <citation type="submission" date="2018-05" db="EMBL/GenBank/DDBJ databases">
        <title>Reference genomes for bee gut microbiota database.</title>
        <authorList>
            <person name="Ellegaard K.M."/>
        </authorList>
    </citation>
    <scope>NUCLEOTIDE SEQUENCE [LARGE SCALE GENOMIC DNA]</scope>
    <source>
        <strain evidence="4 5">ESL0182</strain>
    </source>
</reference>
<dbReference type="PANTHER" id="PTHR32305">
    <property type="match status" value="1"/>
</dbReference>
<dbReference type="SUPFAM" id="SSF69255">
    <property type="entry name" value="gp5 N-terminal domain-like"/>
    <property type="match status" value="1"/>
</dbReference>
<dbReference type="InterPro" id="IPR037026">
    <property type="entry name" value="Vgr_OB-fold_dom_sf"/>
</dbReference>
<dbReference type="EMBL" id="QGLR01000008">
    <property type="protein sequence ID" value="PXZ07964.1"/>
    <property type="molecule type" value="Genomic_DNA"/>
</dbReference>
<accession>A0A2V4EC31</accession>
<comment type="caution">
    <text evidence="4">The sequence shown here is derived from an EMBL/GenBank/DDBJ whole genome shotgun (WGS) entry which is preliminary data.</text>
</comment>
<comment type="similarity">
    <text evidence="1">Belongs to the VgrG protein family.</text>
</comment>
<evidence type="ECO:0000313" key="5">
    <source>
        <dbReference type="Proteomes" id="UP000247932"/>
    </source>
</evidence>
<feature type="domain" description="Gp5/Type VI secretion system Vgr protein OB-fold" evidence="2">
    <location>
        <begin position="385"/>
        <end position="447"/>
    </location>
</feature>
<proteinExistence type="inferred from homology"/>
<gene>
    <name evidence="4" type="ORF">DKK70_04735</name>
</gene>
<name>A0A2V4EC31_9GAMM</name>
<evidence type="ECO:0000259" key="3">
    <source>
        <dbReference type="Pfam" id="PF22178"/>
    </source>
</evidence>
<dbReference type="Proteomes" id="UP000247932">
    <property type="component" value="Unassembled WGS sequence"/>
</dbReference>
<dbReference type="InterPro" id="IPR054030">
    <property type="entry name" value="Gp5_Vgr_C"/>
</dbReference>
<protein>
    <submittedName>
        <fullName evidence="4">Type VI secretion system tip protein VgrG</fullName>
    </submittedName>
</protein>
<dbReference type="RefSeq" id="WP_110432945.1">
    <property type="nucleotide sequence ID" value="NZ_QGLR01000008.1"/>
</dbReference>
<dbReference type="Pfam" id="PF04717">
    <property type="entry name" value="Phage_base_V"/>
    <property type="match status" value="1"/>
</dbReference>
<dbReference type="NCBIfam" id="TIGR03361">
    <property type="entry name" value="VI_Rhs_Vgr"/>
    <property type="match status" value="1"/>
</dbReference>
<dbReference type="NCBIfam" id="TIGR01646">
    <property type="entry name" value="vgr_GE"/>
    <property type="match status" value="1"/>
</dbReference>
<dbReference type="InterPro" id="IPR006531">
    <property type="entry name" value="Gp5/Vgr_OB"/>
</dbReference>